<dbReference type="EMBL" id="MAPZ01000019">
    <property type="protein sequence ID" value="OBY10516.1"/>
    <property type="molecule type" value="Genomic_DNA"/>
</dbReference>
<feature type="binding site" evidence="1">
    <location>
        <position position="60"/>
    </location>
    <ligand>
        <name>substrate</name>
    </ligand>
</feature>
<keyword evidence="3" id="KW-1185">Reference proteome</keyword>
<name>A0A173Z761_9CLOT</name>
<dbReference type="InterPro" id="IPR029033">
    <property type="entry name" value="His_PPase_superfam"/>
</dbReference>
<dbReference type="GO" id="GO:0016791">
    <property type="term" value="F:phosphatase activity"/>
    <property type="evidence" value="ECO:0007669"/>
    <property type="project" value="TreeGrafter"/>
</dbReference>
<dbReference type="PANTHER" id="PTHR48100">
    <property type="entry name" value="BROAD-SPECIFICITY PHOSPHATASE YOR283W-RELATED"/>
    <property type="match status" value="1"/>
</dbReference>
<dbReference type="RefSeq" id="WP_027098182.1">
    <property type="nucleotide sequence ID" value="NZ_CABHIH010000002.1"/>
</dbReference>
<dbReference type="SMART" id="SM00855">
    <property type="entry name" value="PGAM"/>
    <property type="match status" value="1"/>
</dbReference>
<protein>
    <submittedName>
        <fullName evidence="2">Alpha-ribazole phosphatase</fullName>
    </submittedName>
</protein>
<dbReference type="Proteomes" id="UP000092714">
    <property type="component" value="Unassembled WGS sequence"/>
</dbReference>
<evidence type="ECO:0000256" key="1">
    <source>
        <dbReference type="PIRSR" id="PIRSR613078-2"/>
    </source>
</evidence>
<proteinExistence type="predicted"/>
<dbReference type="SUPFAM" id="SSF53254">
    <property type="entry name" value="Phosphoglycerate mutase-like"/>
    <property type="match status" value="1"/>
</dbReference>
<reference evidence="2 3" key="1">
    <citation type="submission" date="2016-06" db="EMBL/GenBank/DDBJ databases">
        <authorList>
            <person name="Kjaerup R.B."/>
            <person name="Dalgaard T.S."/>
            <person name="Juul-Madsen H.R."/>
        </authorList>
    </citation>
    <scope>NUCLEOTIDE SEQUENCE [LARGE SCALE GENOMIC DNA]</scope>
    <source>
        <strain evidence="2 3">373-A1</strain>
    </source>
</reference>
<dbReference type="PANTHER" id="PTHR48100:SF1">
    <property type="entry name" value="HISTIDINE PHOSPHATASE FAMILY PROTEIN-RELATED"/>
    <property type="match status" value="1"/>
</dbReference>
<dbReference type="Gene3D" id="3.40.50.1240">
    <property type="entry name" value="Phosphoglycerate mutase-like"/>
    <property type="match status" value="1"/>
</dbReference>
<accession>A0A173Z761</accession>
<dbReference type="GeneID" id="42776008"/>
<dbReference type="Pfam" id="PF00300">
    <property type="entry name" value="His_Phos_1"/>
    <property type="match status" value="1"/>
</dbReference>
<gene>
    <name evidence="2" type="ORF">CP373A1_08355</name>
</gene>
<comment type="caution">
    <text evidence="2">The sequence shown here is derived from an EMBL/GenBank/DDBJ whole genome shotgun (WGS) entry which is preliminary data.</text>
</comment>
<dbReference type="InterPro" id="IPR050275">
    <property type="entry name" value="PGM_Phosphatase"/>
</dbReference>
<dbReference type="InterPro" id="IPR013078">
    <property type="entry name" value="His_Pase_superF_clade-1"/>
</dbReference>
<dbReference type="AlphaFoldDB" id="A0A173Z761"/>
<sequence>MNKIVLYLIRHGKTLCNERRLYCGKSDVSLSELGYKEILKLKSTVDYPKCRLNYTSGAKRANETFEIIFPNSKYAKKNDFFEYNFGDFEMKSYDMLKDNSDYIAWIMDESKKVKCPNGECKEEFYRRLSKALRRLFREVIEKGEEEALLICHGGVIGTLLELFCKSSKDFYTMQPSCGRGYKLEVKVDKDIEIKILGEI</sequence>
<organism evidence="2 3">
    <name type="scientific">Clostridium paraputrificum</name>
    <dbReference type="NCBI Taxonomy" id="29363"/>
    <lineage>
        <taxon>Bacteria</taxon>
        <taxon>Bacillati</taxon>
        <taxon>Bacillota</taxon>
        <taxon>Clostridia</taxon>
        <taxon>Eubacteriales</taxon>
        <taxon>Clostridiaceae</taxon>
        <taxon>Clostridium</taxon>
    </lineage>
</organism>
<feature type="binding site" evidence="1">
    <location>
        <begin position="10"/>
        <end position="17"/>
    </location>
    <ligand>
        <name>substrate</name>
    </ligand>
</feature>
<dbReference type="eggNOG" id="COG0406">
    <property type="taxonomic scope" value="Bacteria"/>
</dbReference>
<evidence type="ECO:0000313" key="3">
    <source>
        <dbReference type="Proteomes" id="UP000092714"/>
    </source>
</evidence>
<dbReference type="CDD" id="cd07067">
    <property type="entry name" value="HP_PGM_like"/>
    <property type="match status" value="1"/>
</dbReference>
<dbReference type="OrthoDB" id="9783269at2"/>
<evidence type="ECO:0000313" key="2">
    <source>
        <dbReference type="EMBL" id="OBY10516.1"/>
    </source>
</evidence>
<dbReference type="GO" id="GO:0005737">
    <property type="term" value="C:cytoplasm"/>
    <property type="evidence" value="ECO:0007669"/>
    <property type="project" value="TreeGrafter"/>
</dbReference>